<feature type="compositionally biased region" description="Pro residues" evidence="1">
    <location>
        <begin position="116"/>
        <end position="138"/>
    </location>
</feature>
<feature type="compositionally biased region" description="Basic and acidic residues" evidence="1">
    <location>
        <begin position="16"/>
        <end position="30"/>
    </location>
</feature>
<feature type="region of interest" description="Disordered" evidence="1">
    <location>
        <begin position="418"/>
        <end position="508"/>
    </location>
</feature>
<feature type="compositionally biased region" description="Low complexity" evidence="1">
    <location>
        <begin position="139"/>
        <end position="173"/>
    </location>
</feature>
<feature type="region of interest" description="Disordered" evidence="1">
    <location>
        <begin position="193"/>
        <end position="239"/>
    </location>
</feature>
<accession>A0AA39XC91</accession>
<evidence type="ECO:0000256" key="1">
    <source>
        <dbReference type="SAM" id="MobiDB-lite"/>
    </source>
</evidence>
<feature type="compositionally biased region" description="Basic residues" evidence="1">
    <location>
        <begin position="1"/>
        <end position="15"/>
    </location>
</feature>
<feature type="compositionally biased region" description="Low complexity" evidence="1">
    <location>
        <begin position="86"/>
        <end position="96"/>
    </location>
</feature>
<feature type="region of interest" description="Disordered" evidence="1">
    <location>
        <begin position="1"/>
        <end position="178"/>
    </location>
</feature>
<feature type="region of interest" description="Disordered" evidence="1">
    <location>
        <begin position="364"/>
        <end position="391"/>
    </location>
</feature>
<evidence type="ECO:0000256" key="2">
    <source>
        <dbReference type="SAM" id="Phobius"/>
    </source>
</evidence>
<feature type="transmembrane region" description="Helical" evidence="2">
    <location>
        <begin position="247"/>
        <end position="268"/>
    </location>
</feature>
<dbReference type="AlphaFoldDB" id="A0AA39XC91"/>
<keyword evidence="2" id="KW-0812">Transmembrane</keyword>
<comment type="caution">
    <text evidence="3">The sequence shown here is derived from an EMBL/GenBank/DDBJ whole genome shotgun (WGS) entry which is preliminary data.</text>
</comment>
<keyword evidence="4" id="KW-1185">Reference proteome</keyword>
<protein>
    <submittedName>
        <fullName evidence="3">Uncharacterized protein</fullName>
    </submittedName>
</protein>
<reference evidence="3" key="1">
    <citation type="submission" date="2023-06" db="EMBL/GenBank/DDBJ databases">
        <title>Genome-scale phylogeny and comparative genomics of the fungal order Sordariales.</title>
        <authorList>
            <consortium name="Lawrence Berkeley National Laboratory"/>
            <person name="Hensen N."/>
            <person name="Bonometti L."/>
            <person name="Westerberg I."/>
            <person name="Brannstrom I.O."/>
            <person name="Guillou S."/>
            <person name="Cros-Aarteil S."/>
            <person name="Calhoun S."/>
            <person name="Haridas S."/>
            <person name="Kuo A."/>
            <person name="Mondo S."/>
            <person name="Pangilinan J."/>
            <person name="Riley R."/>
            <person name="Labutti K."/>
            <person name="Andreopoulos B."/>
            <person name="Lipzen A."/>
            <person name="Chen C."/>
            <person name="Yanf M."/>
            <person name="Daum C."/>
            <person name="Ng V."/>
            <person name="Clum A."/>
            <person name="Steindorff A."/>
            <person name="Ohm R."/>
            <person name="Martin F."/>
            <person name="Silar P."/>
            <person name="Natvig D."/>
            <person name="Lalanne C."/>
            <person name="Gautier V."/>
            <person name="Ament-Velasquez S.L."/>
            <person name="Kruys A."/>
            <person name="Hutchinson M.I."/>
            <person name="Powell A.J."/>
            <person name="Barry K."/>
            <person name="Miller A.N."/>
            <person name="Grigoriev I.V."/>
            <person name="Debuchy R."/>
            <person name="Gladieux P."/>
            <person name="Thoren M.H."/>
            <person name="Johannesson H."/>
        </authorList>
    </citation>
    <scope>NUCLEOTIDE SEQUENCE</scope>
    <source>
        <strain evidence="3">CBS 606.72</strain>
    </source>
</reference>
<dbReference type="EMBL" id="JAULSU010000001">
    <property type="protein sequence ID" value="KAK0631261.1"/>
    <property type="molecule type" value="Genomic_DNA"/>
</dbReference>
<dbReference type="Proteomes" id="UP001175000">
    <property type="component" value="Unassembled WGS sequence"/>
</dbReference>
<feature type="compositionally biased region" description="Low complexity" evidence="1">
    <location>
        <begin position="433"/>
        <end position="444"/>
    </location>
</feature>
<evidence type="ECO:0000313" key="3">
    <source>
        <dbReference type="EMBL" id="KAK0631261.1"/>
    </source>
</evidence>
<evidence type="ECO:0000313" key="4">
    <source>
        <dbReference type="Proteomes" id="UP001175000"/>
    </source>
</evidence>
<gene>
    <name evidence="3" type="ORF">B0T14DRAFT_549139</name>
</gene>
<proteinExistence type="predicted"/>
<sequence>MFRQRGRYLGRKRHVERSEEAFTLHTRQDENGEESEGDEEELEEGPPRGPNENANENATRVAPGRPTRLPLPPGLQRPDDEVLPSEPVQVPGTPTGTPEPPFSSVSSVIETVEPAPTAPVVPPDGPPPPPLPSPPPGIIPIANPSTPAVSSTTTEPSTTTRSTTPTTSRTPTAPNLPIIFPTTFLTSSIRISPSLSSSPIPSSTPTTSDIPVVSSPPPSLGPGPDNDPNAAAQVDPPTATLKPGAKAGIAMGTLAAVAMLASLLFFLWRRHHLRKARDSLTFSTSTSGDHGGTGHSHGAETAEIAQVQRMEARPDARSDEQILNELLASAYAHQNGNAPGAVSSSSATTIADEKAQQVRTVLDRFPAPPVRNSFVPDGDAQGQEQVQGQGQGGMLQVPNAQLRNSIASWLRRHHPLQLNPMAGRGSREGSLKSPGTPGTPRSVGSGSGSGVSGSLGVPSQGVPSPRSQKFVGGEASSVSEEKKGSPNNETSAHLGEEHGLGLGVGTAR</sequence>
<feature type="compositionally biased region" description="Low complexity" evidence="1">
    <location>
        <begin position="454"/>
        <end position="465"/>
    </location>
</feature>
<feature type="compositionally biased region" description="Acidic residues" evidence="1">
    <location>
        <begin position="31"/>
        <end position="44"/>
    </location>
</feature>
<feature type="compositionally biased region" description="Low complexity" evidence="1">
    <location>
        <begin position="193"/>
        <end position="213"/>
    </location>
</feature>
<organism evidence="3 4">
    <name type="scientific">Immersiella caudata</name>
    <dbReference type="NCBI Taxonomy" id="314043"/>
    <lineage>
        <taxon>Eukaryota</taxon>
        <taxon>Fungi</taxon>
        <taxon>Dikarya</taxon>
        <taxon>Ascomycota</taxon>
        <taxon>Pezizomycotina</taxon>
        <taxon>Sordariomycetes</taxon>
        <taxon>Sordariomycetidae</taxon>
        <taxon>Sordariales</taxon>
        <taxon>Lasiosphaeriaceae</taxon>
        <taxon>Immersiella</taxon>
    </lineage>
</organism>
<keyword evidence="2" id="KW-0472">Membrane</keyword>
<keyword evidence="2" id="KW-1133">Transmembrane helix</keyword>
<feature type="compositionally biased region" description="Low complexity" evidence="1">
    <location>
        <begin position="50"/>
        <end position="68"/>
    </location>
</feature>
<feature type="compositionally biased region" description="Low complexity" evidence="1">
    <location>
        <begin position="378"/>
        <end position="388"/>
    </location>
</feature>
<name>A0AA39XC91_9PEZI</name>